<name>A0ACC2SUM9_9FUNG</name>
<comment type="caution">
    <text evidence="1">The sequence shown here is derived from an EMBL/GenBank/DDBJ whole genome shotgun (WGS) entry which is preliminary data.</text>
</comment>
<accession>A0ACC2SUM9</accession>
<evidence type="ECO:0000313" key="1">
    <source>
        <dbReference type="EMBL" id="KAJ9065984.1"/>
    </source>
</evidence>
<dbReference type="Proteomes" id="UP001165960">
    <property type="component" value="Unassembled WGS sequence"/>
</dbReference>
<gene>
    <name evidence="1" type="ORF">DSO57_1014228</name>
</gene>
<reference evidence="1" key="1">
    <citation type="submission" date="2022-04" db="EMBL/GenBank/DDBJ databases">
        <title>Genome of the entomopathogenic fungus Entomophthora muscae.</title>
        <authorList>
            <person name="Elya C."/>
            <person name="Lovett B.R."/>
            <person name="Lee E."/>
            <person name="Macias A.M."/>
            <person name="Hajek A.E."/>
            <person name="De Bivort B.L."/>
            <person name="Kasson M.T."/>
            <person name="De Fine Licht H.H."/>
            <person name="Stajich J.E."/>
        </authorList>
    </citation>
    <scope>NUCLEOTIDE SEQUENCE</scope>
    <source>
        <strain evidence="1">Berkeley</strain>
    </source>
</reference>
<protein>
    <submittedName>
        <fullName evidence="1">Uncharacterized protein</fullName>
    </submittedName>
</protein>
<evidence type="ECO:0000313" key="2">
    <source>
        <dbReference type="Proteomes" id="UP001165960"/>
    </source>
</evidence>
<sequence>MDPDFFSNKHFKPNSFLQRCKRQKLEVRVLKQVIIKHMPIYNPRFVVCSPRDLHFQEGLFDHHGYPFRFQKAIMYAHDALDQLEIKNERPKQFLQGYVLREFKISTHKMEAIEPFIFQNFSEEMLFSGILYGKNKAAFVKKGSIQSLSVVRPDRSQFAVQIFIRSATHPHLHFLLRKPCYTYRTLFKMFIWNAILVRNIIDWASEVGDITFPMLRTELDFWLEARFSTDQQYHAWKAEIATGGDYRHYISNIRYLLAKHLEEEEPVLDIGLEMTLVTPTAYHWFKPLFGKQLYTFDPKEMLRRNALQPACPPKRAWEMFDEKIIEYKNGIPTKVQVRTGVLSVGDFVEINIKSSNSGKPEEIWIARIIRFEGGAPLHFRLVWMYSIEHTFLFDADRYTLSPFELFYSLHCECKQSLFSLSTVKCKVDVELSPQDIKNIKTYFCRYFYDENGGSFIDLAQAHICFKNSDNLLCNCSVLESCQITKRKLLLDHEQIGQAFSLDLSSSNPDYCTDPVHCLLTIGQLLQYHPQTESFSFRVFPRIREVPSYAKLLKELHHPGTSELNELLYSSRIVQCKLAAVIAPCHIEFVSQKCRNTSLPINLRHRGAGNQFLFTYITNNELSTIFQASINQMGSFKRSFPQRNQLVQGIKPLRALDLFSGSGSLGLGIGDGGFASSRWAVDFEPTATEAYRLNNPTSRPMTFFTESVNRSLNNIFREDANYPKKGDVDLILAGTPCQGFSSLNRNKNSENSIINNSMIASLASYVDHLRPTHVLMEQITSFANFKMTPKGQKGSIRHPFRQLMRFFLSLDYQIRILVLSASNHGSCQVRNRIFIWCTSRTNTLPIHPTASHLSQKLFKFTIAAPENQRIQAHQSPLKAALPPITIRDIIGDLPPLGLSPRPQIPGDVSFHTNHNIHSSMVEILDRIPLGFGMDNLQGLQFRAALSKSTVRSTLILTFQGRNPLLRLSTRCHKRKKSIQES</sequence>
<organism evidence="1 2">
    <name type="scientific">Entomophthora muscae</name>
    <dbReference type="NCBI Taxonomy" id="34485"/>
    <lineage>
        <taxon>Eukaryota</taxon>
        <taxon>Fungi</taxon>
        <taxon>Fungi incertae sedis</taxon>
        <taxon>Zoopagomycota</taxon>
        <taxon>Entomophthoromycotina</taxon>
        <taxon>Entomophthoromycetes</taxon>
        <taxon>Entomophthorales</taxon>
        <taxon>Entomophthoraceae</taxon>
        <taxon>Entomophthora</taxon>
    </lineage>
</organism>
<dbReference type="EMBL" id="QTSX02004314">
    <property type="protein sequence ID" value="KAJ9065984.1"/>
    <property type="molecule type" value="Genomic_DNA"/>
</dbReference>
<keyword evidence="2" id="KW-1185">Reference proteome</keyword>
<proteinExistence type="predicted"/>